<evidence type="ECO:0000313" key="12">
    <source>
        <dbReference type="EMBL" id="MYZ50277.1"/>
    </source>
</evidence>
<dbReference type="SMART" id="SM00388">
    <property type="entry name" value="HisKA"/>
    <property type="match status" value="1"/>
</dbReference>
<keyword evidence="7" id="KW-0547">Nucleotide-binding</keyword>
<evidence type="ECO:0000259" key="11">
    <source>
        <dbReference type="PROSITE" id="PS50109"/>
    </source>
</evidence>
<comment type="subcellular location">
    <subcellularLocation>
        <location evidence="2">Cell membrane</location>
        <topology evidence="2">Multi-pass membrane protein</topology>
    </subcellularLocation>
</comment>
<evidence type="ECO:0000256" key="2">
    <source>
        <dbReference type="ARBA" id="ARBA00004651"/>
    </source>
</evidence>
<keyword evidence="13" id="KW-1185">Reference proteome</keyword>
<dbReference type="AlphaFoldDB" id="A0A964TAG7"/>
<dbReference type="InterPro" id="IPR003661">
    <property type="entry name" value="HisK_dim/P_dom"/>
</dbReference>
<feature type="domain" description="Histidine kinase" evidence="11">
    <location>
        <begin position="216"/>
        <end position="430"/>
    </location>
</feature>
<protein>
    <recommendedName>
        <fullName evidence="3">histidine kinase</fullName>
        <ecNumber evidence="3">2.7.13.3</ecNumber>
    </recommendedName>
</protein>
<dbReference type="InterPro" id="IPR047770">
    <property type="entry name" value="RegB"/>
</dbReference>
<evidence type="ECO:0000256" key="10">
    <source>
        <dbReference type="SAM" id="Phobius"/>
    </source>
</evidence>
<dbReference type="NCBIfam" id="NF033792">
    <property type="entry name" value="ActS_PrrB_HisK"/>
    <property type="match status" value="1"/>
</dbReference>
<dbReference type="EC" id="2.7.13.3" evidence="3"/>
<keyword evidence="10" id="KW-0472">Membrane</keyword>
<keyword evidence="4" id="KW-1003">Cell membrane</keyword>
<dbReference type="SUPFAM" id="SSF47384">
    <property type="entry name" value="Homodimeric domain of signal transducing histidine kinase"/>
    <property type="match status" value="1"/>
</dbReference>
<evidence type="ECO:0000256" key="4">
    <source>
        <dbReference type="ARBA" id="ARBA00022475"/>
    </source>
</evidence>
<feature type="transmembrane region" description="Helical" evidence="10">
    <location>
        <begin position="127"/>
        <end position="147"/>
    </location>
</feature>
<dbReference type="PROSITE" id="PS50109">
    <property type="entry name" value="HIS_KIN"/>
    <property type="match status" value="1"/>
</dbReference>
<proteinExistence type="predicted"/>
<dbReference type="OrthoDB" id="9785252at2"/>
<keyword evidence="6" id="KW-0808">Transferase</keyword>
<dbReference type="SUPFAM" id="SSF55874">
    <property type="entry name" value="ATPase domain of HSP90 chaperone/DNA topoisomerase II/histidine kinase"/>
    <property type="match status" value="1"/>
</dbReference>
<dbReference type="InterPro" id="IPR005467">
    <property type="entry name" value="His_kinase_dom"/>
</dbReference>
<keyword evidence="9" id="KW-0067">ATP-binding</keyword>
<keyword evidence="5" id="KW-0597">Phosphoprotein</keyword>
<organism evidence="12 13">
    <name type="scientific">Propylenella binzhouense</name>
    <dbReference type="NCBI Taxonomy" id="2555902"/>
    <lineage>
        <taxon>Bacteria</taxon>
        <taxon>Pseudomonadati</taxon>
        <taxon>Pseudomonadota</taxon>
        <taxon>Alphaproteobacteria</taxon>
        <taxon>Hyphomicrobiales</taxon>
        <taxon>Propylenellaceae</taxon>
        <taxon>Propylenella</taxon>
    </lineage>
</organism>
<evidence type="ECO:0000256" key="9">
    <source>
        <dbReference type="ARBA" id="ARBA00022840"/>
    </source>
</evidence>
<feature type="transmembrane region" description="Helical" evidence="10">
    <location>
        <begin position="24"/>
        <end position="45"/>
    </location>
</feature>
<dbReference type="InterPro" id="IPR050980">
    <property type="entry name" value="2C_sensor_his_kinase"/>
</dbReference>
<dbReference type="PANTHER" id="PTHR44936">
    <property type="entry name" value="SENSOR PROTEIN CREC"/>
    <property type="match status" value="1"/>
</dbReference>
<dbReference type="GO" id="GO:0005524">
    <property type="term" value="F:ATP binding"/>
    <property type="evidence" value="ECO:0007669"/>
    <property type="project" value="UniProtKB-KW"/>
</dbReference>
<evidence type="ECO:0000256" key="5">
    <source>
        <dbReference type="ARBA" id="ARBA00022553"/>
    </source>
</evidence>
<dbReference type="Gene3D" id="1.10.287.130">
    <property type="match status" value="1"/>
</dbReference>
<comment type="caution">
    <text evidence="12">The sequence shown here is derived from an EMBL/GenBank/DDBJ whole genome shotgun (WGS) entry which is preliminary data.</text>
</comment>
<dbReference type="Proteomes" id="UP000773614">
    <property type="component" value="Unassembled WGS sequence"/>
</dbReference>
<dbReference type="EMBL" id="SPKJ01000144">
    <property type="protein sequence ID" value="MYZ50277.1"/>
    <property type="molecule type" value="Genomic_DNA"/>
</dbReference>
<dbReference type="Pfam" id="PF02518">
    <property type="entry name" value="HATPase_c"/>
    <property type="match status" value="1"/>
</dbReference>
<evidence type="ECO:0000256" key="7">
    <source>
        <dbReference type="ARBA" id="ARBA00022741"/>
    </source>
</evidence>
<evidence type="ECO:0000256" key="1">
    <source>
        <dbReference type="ARBA" id="ARBA00000085"/>
    </source>
</evidence>
<evidence type="ECO:0000256" key="3">
    <source>
        <dbReference type="ARBA" id="ARBA00012438"/>
    </source>
</evidence>
<evidence type="ECO:0000313" key="13">
    <source>
        <dbReference type="Proteomes" id="UP000773614"/>
    </source>
</evidence>
<dbReference type="PANTHER" id="PTHR44936:SF10">
    <property type="entry name" value="SENSOR PROTEIN RSTB"/>
    <property type="match status" value="1"/>
</dbReference>
<dbReference type="Pfam" id="PF00512">
    <property type="entry name" value="HisKA"/>
    <property type="match status" value="1"/>
</dbReference>
<dbReference type="GO" id="GO:0005886">
    <property type="term" value="C:plasma membrane"/>
    <property type="evidence" value="ECO:0007669"/>
    <property type="project" value="UniProtKB-SubCell"/>
</dbReference>
<keyword evidence="10" id="KW-1133">Transmembrane helix</keyword>
<dbReference type="InterPro" id="IPR003594">
    <property type="entry name" value="HATPase_dom"/>
</dbReference>
<name>A0A964TAG7_9HYPH</name>
<dbReference type="GO" id="GO:0000155">
    <property type="term" value="F:phosphorelay sensor kinase activity"/>
    <property type="evidence" value="ECO:0007669"/>
    <property type="project" value="InterPro"/>
</dbReference>
<dbReference type="CDD" id="cd00082">
    <property type="entry name" value="HisKA"/>
    <property type="match status" value="1"/>
</dbReference>
<keyword evidence="10" id="KW-0812">Transmembrane</keyword>
<dbReference type="InterPro" id="IPR004358">
    <property type="entry name" value="Sig_transdc_His_kin-like_C"/>
</dbReference>
<sequence length="444" mass="47492">MVPRLEGSTGFSGRPLRLSTLVRLRWLAVAGQALAVVVVDFWFGFPMPTGWCLLLIALSAWLNIALRIRFPSTLRVDPNWATALLAYDILQLAGLLYLTGGLQNPFSILLLSPVTVSATTLAPDKTFLLGGLALAAATALIFVHQPLPWFPGRTFTAPLHYLGGVWVALVSSLIFIAFYAFRVAEEARQLSNALAAAELVLQREQHLSALDGLAAAAAHELGTPLATIALVAKELDRELPPGDPHGEDVRLILSQSQRCREILSKLTSLGAGAEEHLGRMPLSHLLEEVIAPHRNFGIQIEVALDGAGPEPVTARNPGVIYGLGNLVENAVDFAESTVGLVASWSDAGVAIEITDDGPGFAPEIIDRIGEPYVTTRLGEGPVPTGEHGGLGLGFFIAKTLIERSGARLSLENRRGAQSGAVVTVTWARRDFEGLEEAKPLRNEA</sequence>
<dbReference type="PRINTS" id="PR00344">
    <property type="entry name" value="BCTRLSENSOR"/>
</dbReference>
<evidence type="ECO:0000256" key="6">
    <source>
        <dbReference type="ARBA" id="ARBA00022679"/>
    </source>
</evidence>
<gene>
    <name evidence="12" type="ORF">E4O86_21440</name>
</gene>
<feature type="transmembrane region" description="Helical" evidence="10">
    <location>
        <begin position="159"/>
        <end position="181"/>
    </location>
</feature>
<comment type="catalytic activity">
    <reaction evidence="1">
        <text>ATP + protein L-histidine = ADP + protein N-phospho-L-histidine.</text>
        <dbReference type="EC" id="2.7.13.3"/>
    </reaction>
</comment>
<keyword evidence="8 12" id="KW-0418">Kinase</keyword>
<reference evidence="12" key="1">
    <citation type="submission" date="2019-03" db="EMBL/GenBank/DDBJ databases">
        <title>Afifella sp. nov., isolated from activated sludge.</title>
        <authorList>
            <person name="Li Q."/>
            <person name="Liu Y."/>
        </authorList>
    </citation>
    <scope>NUCLEOTIDE SEQUENCE</scope>
    <source>
        <strain evidence="12">L72</strain>
    </source>
</reference>
<accession>A0A964TAG7</accession>
<feature type="transmembrane region" description="Helical" evidence="10">
    <location>
        <begin position="51"/>
        <end position="68"/>
    </location>
</feature>
<dbReference type="InterPro" id="IPR036097">
    <property type="entry name" value="HisK_dim/P_sf"/>
</dbReference>
<dbReference type="RefSeq" id="WP_161142601.1">
    <property type="nucleotide sequence ID" value="NZ_SPKJ01000144.1"/>
</dbReference>
<dbReference type="SMART" id="SM00387">
    <property type="entry name" value="HATPase_c"/>
    <property type="match status" value="1"/>
</dbReference>
<evidence type="ECO:0000256" key="8">
    <source>
        <dbReference type="ARBA" id="ARBA00022777"/>
    </source>
</evidence>
<dbReference type="InterPro" id="IPR036890">
    <property type="entry name" value="HATPase_C_sf"/>
</dbReference>
<dbReference type="Gene3D" id="3.30.565.10">
    <property type="entry name" value="Histidine kinase-like ATPase, C-terminal domain"/>
    <property type="match status" value="1"/>
</dbReference>